<organism evidence="1">
    <name type="scientific">Desulfatirhabdium butyrativorans</name>
    <dbReference type="NCBI Taxonomy" id="340467"/>
    <lineage>
        <taxon>Bacteria</taxon>
        <taxon>Pseudomonadati</taxon>
        <taxon>Thermodesulfobacteriota</taxon>
        <taxon>Desulfobacteria</taxon>
        <taxon>Desulfobacterales</taxon>
        <taxon>Desulfatirhabdiaceae</taxon>
        <taxon>Desulfatirhabdium</taxon>
    </lineage>
</organism>
<name>A0A7C4W6R1_9BACT</name>
<keyword evidence="1" id="KW-0808">Transferase</keyword>
<dbReference type="InterPro" id="IPR027417">
    <property type="entry name" value="P-loop_NTPase"/>
</dbReference>
<dbReference type="InterPro" id="IPR027597">
    <property type="entry name" value="HprK-rel_B"/>
</dbReference>
<gene>
    <name evidence="1" type="ORF">ENS29_12050</name>
    <name evidence="2" type="ORF">ENS29_16895</name>
</gene>
<dbReference type="NCBIfam" id="TIGR04355">
    <property type="entry name" value="HprK_rel_B"/>
    <property type="match status" value="1"/>
</dbReference>
<protein>
    <submittedName>
        <fullName evidence="1">HprK-related kinase B</fullName>
    </submittedName>
</protein>
<dbReference type="GO" id="GO:0016301">
    <property type="term" value="F:kinase activity"/>
    <property type="evidence" value="ECO:0007669"/>
    <property type="project" value="UniProtKB-KW"/>
</dbReference>
<keyword evidence="1" id="KW-0418">Kinase</keyword>
<evidence type="ECO:0000313" key="1">
    <source>
        <dbReference type="EMBL" id="HGU33577.1"/>
    </source>
</evidence>
<dbReference type="EMBL" id="DSUH01000276">
    <property type="protein sequence ID" value="HGU33577.1"/>
    <property type="molecule type" value="Genomic_DNA"/>
</dbReference>
<dbReference type="SUPFAM" id="SSF53795">
    <property type="entry name" value="PEP carboxykinase-like"/>
    <property type="match status" value="1"/>
</dbReference>
<evidence type="ECO:0000313" key="2">
    <source>
        <dbReference type="EMBL" id="HGU34501.1"/>
    </source>
</evidence>
<sequence>MKLEGRHRKAVSEFIRKALPTTEEMFLRFGNCFIKIRANDSEILEGLRSYFHPFVVETGVPIYTISVHETDAVDVNLPLTPKEPDPGKSRIKEEFIDLPDGRIVRKRLTGMVFVFGAEDHIAVGPCKHNLNQIVNFINNRYIQWLLHEGGILAHASGVLLHGFGIAVAGFSGMGKSTLSLHLLGIGADFVSNDRLVLERKAGEVIMHGVAKLPRINPGTILNNPSLFGMLSEQEFQRYAQMSVGELWSLEEKNDVPLDRCFPNSRFLLSAPLHALLILNWRRQDRPMDARRVFLNERKDLLEAFRKSTGLFFLDERTPQPVDPTDDAYIDRLGDISVYEITGGVDFQAAVDFCSNFLHASQAIEK</sequence>
<dbReference type="EMBL" id="DSUH01000383">
    <property type="protein sequence ID" value="HGU34501.1"/>
    <property type="molecule type" value="Genomic_DNA"/>
</dbReference>
<comment type="caution">
    <text evidence="1">The sequence shown here is derived from an EMBL/GenBank/DDBJ whole genome shotgun (WGS) entry which is preliminary data.</text>
</comment>
<proteinExistence type="predicted"/>
<dbReference type="AlphaFoldDB" id="A0A7C4W6R1"/>
<reference evidence="1" key="1">
    <citation type="journal article" date="2020" name="mSystems">
        <title>Genome- and Community-Level Interaction Insights into Carbon Utilization and Element Cycling Functions of Hydrothermarchaeota in Hydrothermal Sediment.</title>
        <authorList>
            <person name="Zhou Z."/>
            <person name="Liu Y."/>
            <person name="Xu W."/>
            <person name="Pan J."/>
            <person name="Luo Z.H."/>
            <person name="Li M."/>
        </authorList>
    </citation>
    <scope>NUCLEOTIDE SEQUENCE [LARGE SCALE GENOMIC DNA]</scope>
    <source>
        <strain evidence="1">SpSt-477</strain>
    </source>
</reference>
<dbReference type="Gene3D" id="3.40.50.300">
    <property type="entry name" value="P-loop containing nucleotide triphosphate hydrolases"/>
    <property type="match status" value="1"/>
</dbReference>
<accession>A0A7C4W6R1</accession>